<evidence type="ECO:0000313" key="9">
    <source>
        <dbReference type="EMBL" id="RXN19295.1"/>
    </source>
</evidence>
<keyword evidence="5 6" id="KW-0539">Nucleus</keyword>
<dbReference type="PANTHER" id="PTHR11267">
    <property type="entry name" value="T-BOX PROTEIN-RELATED"/>
    <property type="match status" value="1"/>
</dbReference>
<dbReference type="CDD" id="cd20195">
    <property type="entry name" value="T-box_MGA-like"/>
    <property type="match status" value="1"/>
</dbReference>
<dbReference type="GO" id="GO:0000978">
    <property type="term" value="F:RNA polymerase II cis-regulatory region sequence-specific DNA binding"/>
    <property type="evidence" value="ECO:0007669"/>
    <property type="project" value="InterPro"/>
</dbReference>
<feature type="compositionally biased region" description="Basic and acidic residues" evidence="7">
    <location>
        <begin position="1217"/>
        <end position="1245"/>
    </location>
</feature>
<feature type="compositionally biased region" description="Pro residues" evidence="7">
    <location>
        <begin position="409"/>
        <end position="431"/>
    </location>
</feature>
<feature type="compositionally biased region" description="Basic and acidic residues" evidence="7">
    <location>
        <begin position="1308"/>
        <end position="1319"/>
    </location>
</feature>
<dbReference type="InterPro" id="IPR001699">
    <property type="entry name" value="TF_T-box"/>
</dbReference>
<evidence type="ECO:0000256" key="4">
    <source>
        <dbReference type="ARBA" id="ARBA00023163"/>
    </source>
</evidence>
<dbReference type="EMBL" id="QBIY01012676">
    <property type="protein sequence ID" value="RXN19295.1"/>
    <property type="molecule type" value="Genomic_DNA"/>
</dbReference>
<dbReference type="GO" id="GO:0060429">
    <property type="term" value="P:epithelium development"/>
    <property type="evidence" value="ECO:0007669"/>
    <property type="project" value="UniProtKB-ARBA"/>
</dbReference>
<dbReference type="GO" id="GO:0000785">
    <property type="term" value="C:chromatin"/>
    <property type="evidence" value="ECO:0007669"/>
    <property type="project" value="TreeGrafter"/>
</dbReference>
<dbReference type="PRINTS" id="PR00937">
    <property type="entry name" value="TBOX"/>
</dbReference>
<keyword evidence="2" id="KW-0805">Transcription regulation</keyword>
<dbReference type="STRING" id="84645.A0A498MQF3"/>
<protein>
    <submittedName>
        <fullName evidence="9">MAX gene-associated-like isoform X1</fullName>
    </submittedName>
</protein>
<dbReference type="PANTHER" id="PTHR11267:SF32">
    <property type="entry name" value="MAX GENE-ASSOCIATED PROTEIN"/>
    <property type="match status" value="1"/>
</dbReference>
<dbReference type="PROSITE" id="PS01264">
    <property type="entry name" value="TBOX_2"/>
    <property type="match status" value="1"/>
</dbReference>
<evidence type="ECO:0000256" key="2">
    <source>
        <dbReference type="ARBA" id="ARBA00023015"/>
    </source>
</evidence>
<feature type="compositionally biased region" description="Low complexity" evidence="7">
    <location>
        <begin position="1357"/>
        <end position="1370"/>
    </location>
</feature>
<dbReference type="GO" id="GO:0045893">
    <property type="term" value="P:positive regulation of DNA-templated transcription"/>
    <property type="evidence" value="ECO:0007669"/>
    <property type="project" value="InterPro"/>
</dbReference>
<feature type="region of interest" description="Disordered" evidence="7">
    <location>
        <begin position="489"/>
        <end position="572"/>
    </location>
</feature>
<evidence type="ECO:0000256" key="1">
    <source>
        <dbReference type="ARBA" id="ARBA00004123"/>
    </source>
</evidence>
<organism evidence="9 11">
    <name type="scientific">Labeo rohita</name>
    <name type="common">Indian major carp</name>
    <name type="synonym">Cyprinus rohita</name>
    <dbReference type="NCBI Taxonomy" id="84645"/>
    <lineage>
        <taxon>Eukaryota</taxon>
        <taxon>Metazoa</taxon>
        <taxon>Chordata</taxon>
        <taxon>Craniata</taxon>
        <taxon>Vertebrata</taxon>
        <taxon>Euteleostomi</taxon>
        <taxon>Actinopterygii</taxon>
        <taxon>Neopterygii</taxon>
        <taxon>Teleostei</taxon>
        <taxon>Ostariophysi</taxon>
        <taxon>Cypriniformes</taxon>
        <taxon>Cyprinidae</taxon>
        <taxon>Labeoninae</taxon>
        <taxon>Labeonini</taxon>
        <taxon>Labeo</taxon>
    </lineage>
</organism>
<feature type="compositionally biased region" description="Polar residues" evidence="7">
    <location>
        <begin position="510"/>
        <end position="539"/>
    </location>
</feature>
<dbReference type="GO" id="GO:0000981">
    <property type="term" value="F:DNA-binding transcription factor activity, RNA polymerase II-specific"/>
    <property type="evidence" value="ECO:0007669"/>
    <property type="project" value="TreeGrafter"/>
</dbReference>
<dbReference type="GO" id="GO:0009653">
    <property type="term" value="P:anatomical structure morphogenesis"/>
    <property type="evidence" value="ECO:0007669"/>
    <property type="project" value="UniProtKB-ARBA"/>
</dbReference>
<dbReference type="GO" id="GO:0005634">
    <property type="term" value="C:nucleus"/>
    <property type="evidence" value="ECO:0007669"/>
    <property type="project" value="UniProtKB-SubCell"/>
</dbReference>
<evidence type="ECO:0000313" key="10">
    <source>
        <dbReference type="EMBL" id="RXN27386.1"/>
    </source>
</evidence>
<feature type="region of interest" description="Disordered" evidence="7">
    <location>
        <begin position="399"/>
        <end position="435"/>
    </location>
</feature>
<feature type="region of interest" description="Disordered" evidence="7">
    <location>
        <begin position="280"/>
        <end position="334"/>
    </location>
</feature>
<feature type="region of interest" description="Disordered" evidence="7">
    <location>
        <begin position="1357"/>
        <end position="1392"/>
    </location>
</feature>
<dbReference type="EMBL" id="QBIY01012038">
    <property type="protein sequence ID" value="RXN27386.1"/>
    <property type="molecule type" value="Genomic_DNA"/>
</dbReference>
<evidence type="ECO:0000259" key="8">
    <source>
        <dbReference type="PROSITE" id="PS50252"/>
    </source>
</evidence>
<dbReference type="InterPro" id="IPR036960">
    <property type="entry name" value="T-box_sf"/>
</dbReference>
<dbReference type="PROSITE" id="PS50252">
    <property type="entry name" value="TBOX_3"/>
    <property type="match status" value="1"/>
</dbReference>
<keyword evidence="11" id="KW-1185">Reference proteome</keyword>
<feature type="compositionally biased region" description="Basic residues" evidence="7">
    <location>
        <begin position="555"/>
        <end position="568"/>
    </location>
</feature>
<dbReference type="GO" id="GO:0001708">
    <property type="term" value="P:cell fate specification"/>
    <property type="evidence" value="ECO:0007669"/>
    <property type="project" value="TreeGrafter"/>
</dbReference>
<dbReference type="Proteomes" id="UP000290572">
    <property type="component" value="Unassembled WGS sequence"/>
</dbReference>
<reference evidence="9 11" key="1">
    <citation type="submission" date="2018-03" db="EMBL/GenBank/DDBJ databases">
        <title>Draft genome sequence of Rohu Carp (Labeo rohita).</title>
        <authorList>
            <person name="Das P."/>
            <person name="Kushwaha B."/>
            <person name="Joshi C.G."/>
            <person name="Kumar D."/>
            <person name="Nagpure N.S."/>
            <person name="Sahoo L."/>
            <person name="Das S.P."/>
            <person name="Bit A."/>
            <person name="Patnaik S."/>
            <person name="Meher P.K."/>
            <person name="Jayasankar P."/>
            <person name="Koringa P.G."/>
            <person name="Patel N.V."/>
            <person name="Hinsu A.T."/>
            <person name="Kumar R."/>
            <person name="Pandey M."/>
            <person name="Agarwal S."/>
            <person name="Srivastava S."/>
            <person name="Singh M."/>
            <person name="Iquebal M.A."/>
            <person name="Jaiswal S."/>
            <person name="Angadi U.B."/>
            <person name="Kumar N."/>
            <person name="Raza M."/>
            <person name="Shah T.M."/>
            <person name="Rai A."/>
            <person name="Jena J.K."/>
        </authorList>
    </citation>
    <scope>NUCLEOTIDE SEQUENCE [LARGE SCALE GENOMIC DNA]</scope>
    <source>
        <strain evidence="9">DASCIFA01</strain>
        <tissue evidence="9">Testis</tissue>
    </source>
</reference>
<feature type="DNA-binding region" description="T-box" evidence="6">
    <location>
        <begin position="100"/>
        <end position="274"/>
    </location>
</feature>
<evidence type="ECO:0000313" key="11">
    <source>
        <dbReference type="Proteomes" id="UP000290572"/>
    </source>
</evidence>
<keyword evidence="3 6" id="KW-0238">DNA-binding</keyword>
<dbReference type="InterPro" id="IPR046360">
    <property type="entry name" value="T-box_DNA-bd"/>
</dbReference>
<accession>A0A498MQF3</accession>
<dbReference type="Gene3D" id="2.60.40.820">
    <property type="entry name" value="Transcription factor, T-box"/>
    <property type="match status" value="1"/>
</dbReference>
<evidence type="ECO:0000256" key="7">
    <source>
        <dbReference type="SAM" id="MobiDB-lite"/>
    </source>
</evidence>
<feature type="compositionally biased region" description="Polar residues" evidence="7">
    <location>
        <begin position="299"/>
        <end position="311"/>
    </location>
</feature>
<evidence type="ECO:0000256" key="3">
    <source>
        <dbReference type="ARBA" id="ARBA00023125"/>
    </source>
</evidence>
<comment type="subcellular location">
    <subcellularLocation>
        <location evidence="1 6">Nucleus</location>
    </subcellularLocation>
</comment>
<feature type="compositionally biased region" description="Polar residues" evidence="7">
    <location>
        <begin position="320"/>
        <end position="331"/>
    </location>
</feature>
<dbReference type="Pfam" id="PF00907">
    <property type="entry name" value="T-box"/>
    <property type="match status" value="1"/>
</dbReference>
<proteinExistence type="predicted"/>
<feature type="compositionally biased region" description="Polar residues" evidence="7">
    <location>
        <begin position="1199"/>
        <end position="1214"/>
    </location>
</feature>
<feature type="region of interest" description="Disordered" evidence="7">
    <location>
        <begin position="1047"/>
        <end position="1072"/>
    </location>
</feature>
<evidence type="ECO:0000256" key="5">
    <source>
        <dbReference type="ARBA" id="ARBA00023242"/>
    </source>
</evidence>
<dbReference type="FunFam" id="2.60.40.820:FF:000009">
    <property type="entry name" value="MAX gene-associated protein isoform X1"/>
    <property type="match status" value="1"/>
</dbReference>
<keyword evidence="4" id="KW-0804">Transcription</keyword>
<sequence>MVLHEEGVTAPTLAPPTTSPPSIFVVLKQLQSGDSGKDKGSLMAISEANKMVTSPVSSVVTGMHPTSSTFADTNNTPQSENLPADTRCKGITVTLDNNSMWNEFYRCQTEMILTKQGRRMFPYCRFRLSGMEPFQSYLLAMDIVPVDNYRYKWSGKGWETNGKPEPHVSRLFVHPESPATGLHWMQYPVSFYRLKLCNNLDQEDHIILHSMHRYLPRLHIIPADKDSENIQVDAPNVITLSFSQTEFFAVTAYQNLRITQLKIDYNPFAKGFRDDAVNARSSKAKNGMSTEEAEDLDNTLRSQSDISSLPTCDTVDDSHSPTTPEVNTDSADTPVVPSVTTSVFDVPSSTDSSVIPYQQLTSIPEVAENESISNSLLDSSKDSCPELLSEKVPQHMITQEEESLSLPLDDPPSPAFSLPSPAPSSPDPFPPSLFCERPVPPRKTLDSFPERLLDCTVSSCPDLFQLGLFNDRPVPPRKSLDFVPERPLVGTVTSKESSVPSEPEHPMETTDLTSQSQCSDRPSPLNDLQSAVSCETTVSDHIVPQPTKQSSHGSTLKKSKAKQKKTGKLRFSEDEAFEGPIPVPMQPSLEDVEGQLFVSFTSKKALEIHLGDDAKTETAQKTTEDPDGVIYENIEEKIEELEKILLRDLKVMRHRQVEERNLNMTEDNMESEVSCARSRPFSSLCHEKQKMVDQHHISQVSTQDIEEGELVPLNLSGPAKRLEIISECSWASTDARNYVMRIVCEHMAQDRLKHPFWIGKYFIQPVSKTQQEKEDGSVDTYKVIISKPEKKKKNEKVAQNEVELKKDVEKSEVKGLPFLSRCCPAGLLKAEKKPPDAPGRIMVNGKTYPQAKLELGKMGALHPANRLAAYITGRICPVTQSGSHVVTTSTVTKASVTSVPVSTVSTVTTVTSTPTSTTTQPIKSVVTKPPVGKVFTQFVVNHINSQNQTNTSTSQIQPSVPKIVIPMMIDREAGAPGVALSPHKAGLVTQVSKSSDSTGSASLPTVSKVQAPAITVLTKSPSLPLDKSTESISQKLNEIIAKQKALESQSKAKEMKSQLNQATPKPKPKPKTKLADLEMCIPQVFPLMNTMVPCNQIITINNPLQPIGITSVGTQQSSTPGVASVSIVPAVSHSVGVENPLPLLQPQFIKITNNPVNTNKQVDSAKLPNITNVISLVPPAENLVIPQKVVENASVVQAQPTSVSAPVEKQQNPSDVKILDSEERAVVDDTESKDAPKKPVGEDKNSASVTSSNQDRPDKKSPDDSSDPEDENLLSLLDELVLLSQQLSNEDEDQRIVVPGEVQSCSDKQADPERDDDRALSPLFLTLDEDLMSPDSKDEIDIPPKVDDLVKVIFGSDSPSVSSESGVAPSTNVQSPAACGGKGDAPTPPPLLHMKAACEAASGQSANEGSSVTWRPMPKLVPLGLKAQDAVVNKVTDSPVLKSDSNEEDVH</sequence>
<comment type="caution">
    <text evidence="9">The sequence shown here is derived from an EMBL/GenBank/DDBJ whole genome shotgun (WGS) entry which is preliminary data.</text>
</comment>
<evidence type="ECO:0000256" key="6">
    <source>
        <dbReference type="PROSITE-ProRule" id="PRU00201"/>
    </source>
</evidence>
<dbReference type="InterPro" id="IPR008967">
    <property type="entry name" value="p53-like_TF_DNA-bd_sf"/>
</dbReference>
<dbReference type="SMART" id="SM00425">
    <property type="entry name" value="TBOX"/>
    <property type="match status" value="1"/>
</dbReference>
<feature type="compositionally biased region" description="Polar residues" evidence="7">
    <location>
        <begin position="491"/>
        <end position="500"/>
    </location>
</feature>
<feature type="region of interest" description="Disordered" evidence="7">
    <location>
        <begin position="1199"/>
        <end position="1271"/>
    </location>
</feature>
<name>A0A498MQF3_LABRO</name>
<feature type="domain" description="T-box" evidence="8">
    <location>
        <begin position="95"/>
        <end position="274"/>
    </location>
</feature>
<dbReference type="SUPFAM" id="SSF49417">
    <property type="entry name" value="p53-like transcription factors"/>
    <property type="match status" value="1"/>
</dbReference>
<gene>
    <name evidence="10" type="ORF">ROHU_036416</name>
    <name evidence="9" type="ORF">ROHU_036922</name>
</gene>
<dbReference type="InterPro" id="IPR018186">
    <property type="entry name" value="TF_T-box_CS"/>
</dbReference>
<feature type="region of interest" description="Disordered" evidence="7">
    <location>
        <begin position="1289"/>
        <end position="1319"/>
    </location>
</feature>